<evidence type="ECO:0000313" key="2">
    <source>
        <dbReference type="EMBL" id="SUQ01306.1"/>
    </source>
</evidence>
<keyword evidence="1" id="KW-0472">Membrane</keyword>
<dbReference type="Proteomes" id="UP000255169">
    <property type="component" value="Unassembled WGS sequence"/>
</dbReference>
<evidence type="ECO:0000313" key="3">
    <source>
        <dbReference type="Proteomes" id="UP000255169"/>
    </source>
</evidence>
<dbReference type="AlphaFoldDB" id="A0A380QSC9"/>
<dbReference type="STRING" id="29486.UGYR_07550"/>
<organism evidence="2 3">
    <name type="scientific">Yersinia ruckeri</name>
    <dbReference type="NCBI Taxonomy" id="29486"/>
    <lineage>
        <taxon>Bacteria</taxon>
        <taxon>Pseudomonadati</taxon>
        <taxon>Pseudomonadota</taxon>
        <taxon>Gammaproteobacteria</taxon>
        <taxon>Enterobacterales</taxon>
        <taxon>Yersiniaceae</taxon>
        <taxon>Yersinia</taxon>
    </lineage>
</organism>
<evidence type="ECO:0000256" key="1">
    <source>
        <dbReference type="SAM" id="Phobius"/>
    </source>
</evidence>
<keyword evidence="1" id="KW-0812">Transmembrane</keyword>
<gene>
    <name evidence="2" type="primary">tadF</name>
    <name evidence="2" type="ORF">NCTC10476_02657</name>
</gene>
<feature type="transmembrane region" description="Helical" evidence="1">
    <location>
        <begin position="20"/>
        <end position="42"/>
    </location>
</feature>
<accession>A0A380QSC9</accession>
<protein>
    <submittedName>
        <fullName evidence="2">Putative tight adherance operon protein</fullName>
    </submittedName>
</protein>
<name>A0A380QSC9_YERRU</name>
<proteinExistence type="predicted"/>
<keyword evidence="1" id="KW-1133">Transmembrane helix</keyword>
<dbReference type="InterPro" id="IPR031582">
    <property type="entry name" value="TadF"/>
</dbReference>
<dbReference type="EMBL" id="UHJG01000001">
    <property type="protein sequence ID" value="SUQ01306.1"/>
    <property type="molecule type" value="Genomic_DNA"/>
</dbReference>
<sequence>MFRNMNARYLKLNHKGSITIESIIISILLIIFIQLLFTWVQYQTTQGKLDRTVYSLTSLLRERTQFYNKNPLVNSDQVEQLRLLAVNILSKHGFNDKDIIISVREIHFEEGSSTMSVQKLQKENPAGTFIYAGCIPTNDISSAIPLAPKSEIGRWLSLYQVILCVSTDRWENNFIFYPPIFRQMQSSAIMVER</sequence>
<dbReference type="Pfam" id="PF16964">
    <property type="entry name" value="TadF"/>
    <property type="match status" value="1"/>
</dbReference>
<keyword evidence="3" id="KW-1185">Reference proteome</keyword>
<reference evidence="2 3" key="1">
    <citation type="submission" date="2018-06" db="EMBL/GenBank/DDBJ databases">
        <authorList>
            <consortium name="Pathogen Informatics"/>
            <person name="Doyle S."/>
        </authorList>
    </citation>
    <scope>NUCLEOTIDE SEQUENCE [LARGE SCALE GENOMIC DNA]</scope>
    <source>
        <strain evidence="2 3">NCTC10476</strain>
    </source>
</reference>